<proteinExistence type="predicted"/>
<name>A0ABP0JXT0_9DINO</name>
<accession>A0ABP0JXT0</accession>
<feature type="region of interest" description="Disordered" evidence="1">
    <location>
        <begin position="324"/>
        <end position="366"/>
    </location>
</feature>
<dbReference type="EMBL" id="CAXAMM010009003">
    <property type="protein sequence ID" value="CAK9019101.1"/>
    <property type="molecule type" value="Genomic_DNA"/>
</dbReference>
<evidence type="ECO:0000313" key="3">
    <source>
        <dbReference type="Proteomes" id="UP001642464"/>
    </source>
</evidence>
<gene>
    <name evidence="2" type="ORF">SCF082_LOCUS14379</name>
</gene>
<organism evidence="2 3">
    <name type="scientific">Durusdinium trenchii</name>
    <dbReference type="NCBI Taxonomy" id="1381693"/>
    <lineage>
        <taxon>Eukaryota</taxon>
        <taxon>Sar</taxon>
        <taxon>Alveolata</taxon>
        <taxon>Dinophyceae</taxon>
        <taxon>Suessiales</taxon>
        <taxon>Symbiodiniaceae</taxon>
        <taxon>Durusdinium</taxon>
    </lineage>
</organism>
<protein>
    <submittedName>
        <fullName evidence="2">Uncharacterized protein</fullName>
    </submittedName>
</protein>
<comment type="caution">
    <text evidence="2">The sequence shown here is derived from an EMBL/GenBank/DDBJ whole genome shotgun (WGS) entry which is preliminary data.</text>
</comment>
<evidence type="ECO:0000256" key="1">
    <source>
        <dbReference type="SAM" id="MobiDB-lite"/>
    </source>
</evidence>
<reference evidence="2 3" key="1">
    <citation type="submission" date="2024-02" db="EMBL/GenBank/DDBJ databases">
        <authorList>
            <person name="Chen Y."/>
            <person name="Shah S."/>
            <person name="Dougan E. K."/>
            <person name="Thang M."/>
            <person name="Chan C."/>
        </authorList>
    </citation>
    <scope>NUCLEOTIDE SEQUENCE [LARGE SCALE GENOMIC DNA]</scope>
</reference>
<keyword evidence="3" id="KW-1185">Reference proteome</keyword>
<feature type="region of interest" description="Disordered" evidence="1">
    <location>
        <begin position="14"/>
        <end position="36"/>
    </location>
</feature>
<sequence length="385" mass="41762">MILEDDSVPHLHVVGASSTPSASGGENAPSRTDDTEDARCARLFPNSLKISGVKHICDNLLHSILSGLTVWESLLPRLHSLDALLGNIDWRERFVAVCLASRPMEERNAVLNFAGDTLSGLRWEVISNFCKAVLPLEGLLRTGWNSRAYLRGVPAEGHRALVPEESTRANLTRLGQLMSSDTDWAYIEMICLLAEECELIGKWAEGCPCGLSFPDEREVQKVAQRALNLYDADPRSPGAQHVQSQRPLEAADLLHNMAVAGAFSADSAYFVNPEVDMPGQVLLVNCRLHSVSSDVSELAAFEAIQELSRQGFIDLDANSDYDKADKANKASAGPLEISDSDSAESPAPEWHASDSDDIPQDEASLGSQDDLVASIVYHCKAKGLA</sequence>
<evidence type="ECO:0000313" key="2">
    <source>
        <dbReference type="EMBL" id="CAK9019101.1"/>
    </source>
</evidence>
<dbReference type="Proteomes" id="UP001642464">
    <property type="component" value="Unassembled WGS sequence"/>
</dbReference>